<dbReference type="SUPFAM" id="SSF52047">
    <property type="entry name" value="RNI-like"/>
    <property type="match status" value="1"/>
</dbReference>
<proteinExistence type="predicted"/>
<feature type="compositionally biased region" description="Polar residues" evidence="1">
    <location>
        <begin position="191"/>
        <end position="207"/>
    </location>
</feature>
<evidence type="ECO:0000256" key="1">
    <source>
        <dbReference type="SAM" id="MobiDB-lite"/>
    </source>
</evidence>
<dbReference type="OrthoDB" id="3215314at2759"/>
<feature type="region of interest" description="Disordered" evidence="1">
    <location>
        <begin position="191"/>
        <end position="263"/>
    </location>
</feature>
<feature type="region of interest" description="Disordered" evidence="1">
    <location>
        <begin position="345"/>
        <end position="364"/>
    </location>
</feature>
<dbReference type="InterPro" id="IPR032675">
    <property type="entry name" value="LRR_dom_sf"/>
</dbReference>
<dbReference type="HOGENOM" id="CLU_465520_0_0_1"/>
<gene>
    <name evidence="2" type="ORF">M404DRAFT_6439</name>
</gene>
<keyword evidence="3" id="KW-1185">Reference proteome</keyword>
<dbReference type="InParanoid" id="A0A0C3KV40"/>
<feature type="region of interest" description="Disordered" evidence="1">
    <location>
        <begin position="370"/>
        <end position="424"/>
    </location>
</feature>
<dbReference type="Gene3D" id="3.80.10.10">
    <property type="entry name" value="Ribonuclease Inhibitor"/>
    <property type="match status" value="1"/>
</dbReference>
<dbReference type="AlphaFoldDB" id="A0A0C3KV40"/>
<dbReference type="EMBL" id="KN831946">
    <property type="protein sequence ID" value="KIO13352.1"/>
    <property type="molecule type" value="Genomic_DNA"/>
</dbReference>
<dbReference type="Proteomes" id="UP000054217">
    <property type="component" value="Unassembled WGS sequence"/>
</dbReference>
<reference evidence="2 3" key="1">
    <citation type="submission" date="2014-04" db="EMBL/GenBank/DDBJ databases">
        <authorList>
            <consortium name="DOE Joint Genome Institute"/>
            <person name="Kuo A."/>
            <person name="Kohler A."/>
            <person name="Costa M.D."/>
            <person name="Nagy L.G."/>
            <person name="Floudas D."/>
            <person name="Copeland A."/>
            <person name="Barry K.W."/>
            <person name="Cichocki N."/>
            <person name="Veneault-Fourrey C."/>
            <person name="LaButti K."/>
            <person name="Lindquist E.A."/>
            <person name="Lipzen A."/>
            <person name="Lundell T."/>
            <person name="Morin E."/>
            <person name="Murat C."/>
            <person name="Sun H."/>
            <person name="Tunlid A."/>
            <person name="Henrissat B."/>
            <person name="Grigoriev I.V."/>
            <person name="Hibbett D.S."/>
            <person name="Martin F."/>
            <person name="Nordberg H.P."/>
            <person name="Cantor M.N."/>
            <person name="Hua S.X."/>
        </authorList>
    </citation>
    <scope>NUCLEOTIDE SEQUENCE [LARGE SCALE GENOMIC DNA]</scope>
    <source>
        <strain evidence="2 3">Marx 270</strain>
    </source>
</reference>
<evidence type="ECO:0000313" key="2">
    <source>
        <dbReference type="EMBL" id="KIO13352.1"/>
    </source>
</evidence>
<accession>A0A0C3KV40</accession>
<organism evidence="2 3">
    <name type="scientific">Pisolithus tinctorius Marx 270</name>
    <dbReference type="NCBI Taxonomy" id="870435"/>
    <lineage>
        <taxon>Eukaryota</taxon>
        <taxon>Fungi</taxon>
        <taxon>Dikarya</taxon>
        <taxon>Basidiomycota</taxon>
        <taxon>Agaricomycotina</taxon>
        <taxon>Agaricomycetes</taxon>
        <taxon>Agaricomycetidae</taxon>
        <taxon>Boletales</taxon>
        <taxon>Sclerodermatineae</taxon>
        <taxon>Pisolithaceae</taxon>
        <taxon>Pisolithus</taxon>
    </lineage>
</organism>
<name>A0A0C3KV40_PISTI</name>
<sequence length="476" mass="52262">MHPVPVRSHDLDLSLSDTHLPLLQQIPSTPNFTLITLLSLPGCAHISDDTVSELRRLNTLIALDLRATHLTTYGVTVLSRGLSSAQDDSGLHKKAGPWGLRIISLHGCTKVTDAALPVLKSFPLLSVIVKKQLGALGFQPSRSRTLFHPSKISVSLCSLEEMAATSSPATPLCPSPPESVFRIHINKLSPSPLTNSQSKNSKRSLISSPPPFTLQPQPAADAEDNFTSVPSNAVTSSLFAASDPTRQRPSSPPSFYRDTGKKTNRPFQIQHAQFGSSEPDPLAVVRFPPPWNLLETSSRPLATNTTSYKQQRDLPCFNGPARIDKRNATAVKDVANMLANKRLRRQHSPASFEAVSGIPTKSRNPFAKQVTSVFSESSPRVSKHPNRSQEEPHRPAIDGVDRPDRPEGSGSDRPNTKPLKPITSLRVPVLPKEFLPEFKQTLSVQNSSRPKVALKQIWRLYDDTWQGGRHRAEILL</sequence>
<evidence type="ECO:0000313" key="3">
    <source>
        <dbReference type="Proteomes" id="UP000054217"/>
    </source>
</evidence>
<reference evidence="3" key="2">
    <citation type="submission" date="2015-01" db="EMBL/GenBank/DDBJ databases">
        <title>Evolutionary Origins and Diversification of the Mycorrhizal Mutualists.</title>
        <authorList>
            <consortium name="DOE Joint Genome Institute"/>
            <consortium name="Mycorrhizal Genomics Consortium"/>
            <person name="Kohler A."/>
            <person name="Kuo A."/>
            <person name="Nagy L.G."/>
            <person name="Floudas D."/>
            <person name="Copeland A."/>
            <person name="Barry K.W."/>
            <person name="Cichocki N."/>
            <person name="Veneault-Fourrey C."/>
            <person name="LaButti K."/>
            <person name="Lindquist E.A."/>
            <person name="Lipzen A."/>
            <person name="Lundell T."/>
            <person name="Morin E."/>
            <person name="Murat C."/>
            <person name="Riley R."/>
            <person name="Ohm R."/>
            <person name="Sun H."/>
            <person name="Tunlid A."/>
            <person name="Henrissat B."/>
            <person name="Grigoriev I.V."/>
            <person name="Hibbett D.S."/>
            <person name="Martin F."/>
        </authorList>
    </citation>
    <scope>NUCLEOTIDE SEQUENCE [LARGE SCALE GENOMIC DNA]</scope>
    <source>
        <strain evidence="3">Marx 270</strain>
    </source>
</reference>
<feature type="compositionally biased region" description="Basic and acidic residues" evidence="1">
    <location>
        <begin position="387"/>
        <end position="407"/>
    </location>
</feature>
<feature type="compositionally biased region" description="Polar residues" evidence="1">
    <location>
        <begin position="225"/>
        <end position="239"/>
    </location>
</feature>
<feature type="compositionally biased region" description="Polar residues" evidence="1">
    <location>
        <begin position="370"/>
        <end position="380"/>
    </location>
</feature>
<protein>
    <submittedName>
        <fullName evidence="2">Uncharacterized protein</fullName>
    </submittedName>
</protein>